<sequence length="722" mass="76291">MTVIRTPAPNTGLDDFLGWADKEREARGEVPLPARTADAVLTLLALRGADRRTGVPEPTARLLGPLLHEDLPVLLWGTPAEVDAVPAVLTALADHVRAAGRLNAKRHARLLAAVDEAVPEFRRAMADPWNLTWPRWYASLLRADGVDAGDPDAVRAWLAAHESTPRAERPGLPAPLHRSDVAAHTFAVRVRFGELLLEAFARDVEAPSLAGPLLAGPPLDADRPDEALPAELERAAAALSDRWTAAGLGDALAEPDGPHAALAPSPESIPHFALVDRLLGEHLDYYGDSALPLPPPPALPAPGEIKGLLHAAPLPAALAAGSADAPRELAERCFTGPAATVWADGTPEEVTELAADILAAVVDDIGATSDSEYAQDAAHLLYALYERGGTADSVVRKAAEHGDLPVDPELEDAPVPVPEGGVYHPYEMPPPDRLPALLGVPSLGEEDRSELEPRARALADVVDRLASTGCVFRAGDAYGPTPLGCAVLRHVLAAGHVATPDDEEVSEWEAAQVVTAVRIWPTQTAVDTLTRWTAGRGVTAWSELLGAVEAAVSADFQAVNTATLLGRFDLAGIPAEALRAALTQPLTGAHAHRLLDGRGEATGQDADRVPLSSRAVLVLETLEDRRYQDLRRYVEAAYGREPGEVDPSTFPWLLPDAFDAAASTWPGGTPALVEDILRAHPATALAVLEALAEHHPDPRTATLAARTARSTAKDPGGGGRRR</sequence>
<evidence type="ECO:0000313" key="2">
    <source>
        <dbReference type="EMBL" id="MEU0708734.1"/>
    </source>
</evidence>
<protein>
    <recommendedName>
        <fullName evidence="4">Helicase XPB/Ssl2 N-terminal domain-containing protein</fullName>
    </recommendedName>
</protein>
<proteinExistence type="predicted"/>
<comment type="caution">
    <text evidence="2">The sequence shown here is derived from an EMBL/GenBank/DDBJ whole genome shotgun (WGS) entry which is preliminary data.</text>
</comment>
<feature type="compositionally biased region" description="Low complexity" evidence="1">
    <location>
        <begin position="699"/>
        <end position="710"/>
    </location>
</feature>
<reference evidence="2 3" key="1">
    <citation type="submission" date="2024-06" db="EMBL/GenBank/DDBJ databases">
        <title>The Natural Products Discovery Center: Release of the First 8490 Sequenced Strains for Exploring Actinobacteria Biosynthetic Diversity.</title>
        <authorList>
            <person name="Kalkreuter E."/>
            <person name="Kautsar S.A."/>
            <person name="Yang D."/>
            <person name="Bader C.D."/>
            <person name="Teijaro C.N."/>
            <person name="Fluegel L."/>
            <person name="Davis C.M."/>
            <person name="Simpson J.R."/>
            <person name="Lauterbach L."/>
            <person name="Steele A.D."/>
            <person name="Gui C."/>
            <person name="Meng S."/>
            <person name="Li G."/>
            <person name="Viehrig K."/>
            <person name="Ye F."/>
            <person name="Su P."/>
            <person name="Kiefer A.F."/>
            <person name="Nichols A."/>
            <person name="Cepeda A.J."/>
            <person name="Yan W."/>
            <person name="Fan B."/>
            <person name="Jiang Y."/>
            <person name="Adhikari A."/>
            <person name="Zheng C.-J."/>
            <person name="Schuster L."/>
            <person name="Cowan T.M."/>
            <person name="Smanski M.J."/>
            <person name="Chevrette M.G."/>
            <person name="De Carvalho L.P.S."/>
            <person name="Shen B."/>
        </authorList>
    </citation>
    <scope>NUCLEOTIDE SEQUENCE [LARGE SCALE GENOMIC DNA]</scope>
    <source>
        <strain evidence="2 3">NPDC006337</strain>
    </source>
</reference>
<gene>
    <name evidence="2" type="ORF">ABZ508_15380</name>
</gene>
<dbReference type="EMBL" id="JBEXZR010000012">
    <property type="protein sequence ID" value="MEU0708734.1"/>
    <property type="molecule type" value="Genomic_DNA"/>
</dbReference>
<organism evidence="2 3">
    <name type="scientific">Streptomyces lavendulocolor</name>
    <dbReference type="NCBI Taxonomy" id="67316"/>
    <lineage>
        <taxon>Bacteria</taxon>
        <taxon>Bacillati</taxon>
        <taxon>Actinomycetota</taxon>
        <taxon>Actinomycetes</taxon>
        <taxon>Kitasatosporales</taxon>
        <taxon>Streptomycetaceae</taxon>
        <taxon>Streptomyces</taxon>
    </lineage>
</organism>
<accession>A0ABV2W5B0</accession>
<dbReference type="Proteomes" id="UP001550378">
    <property type="component" value="Unassembled WGS sequence"/>
</dbReference>
<dbReference type="RefSeq" id="WP_359659253.1">
    <property type="nucleotide sequence ID" value="NZ_JBEXZP010000524.1"/>
</dbReference>
<evidence type="ECO:0000256" key="1">
    <source>
        <dbReference type="SAM" id="MobiDB-lite"/>
    </source>
</evidence>
<feature type="region of interest" description="Disordered" evidence="1">
    <location>
        <begin position="696"/>
        <end position="722"/>
    </location>
</feature>
<keyword evidence="3" id="KW-1185">Reference proteome</keyword>
<evidence type="ECO:0000313" key="3">
    <source>
        <dbReference type="Proteomes" id="UP001550378"/>
    </source>
</evidence>
<evidence type="ECO:0008006" key="4">
    <source>
        <dbReference type="Google" id="ProtNLM"/>
    </source>
</evidence>
<name>A0ABV2W5B0_9ACTN</name>